<evidence type="ECO:0000313" key="1">
    <source>
        <dbReference type="EMBL" id="PVZ68393.1"/>
    </source>
</evidence>
<name>A0A2V1H074_9GAMM</name>
<protein>
    <submittedName>
        <fullName evidence="1">Uncharacterized protein</fullName>
    </submittedName>
</protein>
<evidence type="ECO:0000313" key="2">
    <source>
        <dbReference type="Proteomes" id="UP000244906"/>
    </source>
</evidence>
<reference evidence="1 2" key="1">
    <citation type="submission" date="2018-04" db="EMBL/GenBank/DDBJ databases">
        <title>Thalassorhabdus spongiae gen. nov., sp. nov., isolated from a marine sponge in South-West Iceland.</title>
        <authorList>
            <person name="Knobloch S."/>
            <person name="Daussin A."/>
            <person name="Johannsson R."/>
            <person name="Marteinsson V.T."/>
        </authorList>
    </citation>
    <scope>NUCLEOTIDE SEQUENCE [LARGE SCALE GENOMIC DNA]</scope>
    <source>
        <strain evidence="1 2">Hp12</strain>
    </source>
</reference>
<dbReference type="EMBL" id="QDDL01000005">
    <property type="protein sequence ID" value="PVZ68393.1"/>
    <property type="molecule type" value="Genomic_DNA"/>
</dbReference>
<organism evidence="1 2">
    <name type="scientific">Pelagibaculum spongiae</name>
    <dbReference type="NCBI Taxonomy" id="2080658"/>
    <lineage>
        <taxon>Bacteria</taxon>
        <taxon>Pseudomonadati</taxon>
        <taxon>Pseudomonadota</taxon>
        <taxon>Gammaproteobacteria</taxon>
        <taxon>Oceanospirillales</taxon>
        <taxon>Pelagibaculum</taxon>
    </lineage>
</organism>
<dbReference type="AlphaFoldDB" id="A0A2V1H074"/>
<accession>A0A2V1H074</accession>
<proteinExistence type="predicted"/>
<sequence length="296" mass="33806">MDSPFKYPVAKIREKREGFMRNITSEELFPGDILIQTRKNCTSAANIPPAAFHSMLWCCLGHTDSRPVIHSVLPSENFQYNGVLQQNASSYIKKHPCYIIRCNDSELADYAKNYAKIWAISTDGSIEEYLLQKDRIKRKKEIRNSMDDPDTPLLTPFGISSIEKRSLDKEKNIWGTSAILKSYQAYIRGESKISLSENIGVYCIQFILCCYQAAAIKKSISNGSMKLPIELQIRAMHDKRFSSKNLALTTEVLKYSNEISQEIPISLQHYAKRCYLEDVLKILLSEDLFSLVGRLN</sequence>
<gene>
    <name evidence="1" type="ORF">DC094_14035</name>
</gene>
<dbReference type="Proteomes" id="UP000244906">
    <property type="component" value="Unassembled WGS sequence"/>
</dbReference>
<comment type="caution">
    <text evidence="1">The sequence shown here is derived from an EMBL/GenBank/DDBJ whole genome shotgun (WGS) entry which is preliminary data.</text>
</comment>
<keyword evidence="2" id="KW-1185">Reference proteome</keyword>
<dbReference type="RefSeq" id="WP_116687721.1">
    <property type="nucleotide sequence ID" value="NZ_CAWNYD010000005.1"/>
</dbReference>